<evidence type="ECO:0000313" key="3">
    <source>
        <dbReference type="Proteomes" id="UP000255036"/>
    </source>
</evidence>
<keyword evidence="2" id="KW-0378">Hydrolase</keyword>
<organism evidence="2 3">
    <name type="scientific">Anaerosacchariphilus polymeriproducens</name>
    <dbReference type="NCBI Taxonomy" id="1812858"/>
    <lineage>
        <taxon>Bacteria</taxon>
        <taxon>Bacillati</taxon>
        <taxon>Bacillota</taxon>
        <taxon>Clostridia</taxon>
        <taxon>Lachnospirales</taxon>
        <taxon>Lachnospiraceae</taxon>
        <taxon>Anaerosacchariphilus</taxon>
    </lineage>
</organism>
<protein>
    <submittedName>
        <fullName evidence="2">SGNH/GDSL hydrolase family protein</fullName>
    </submittedName>
</protein>
<dbReference type="PANTHER" id="PTHR34407:SF1">
    <property type="entry name" value="SGNH HYDROLASE-TYPE ESTERASE DOMAIN-CONTAINING PROTEIN"/>
    <property type="match status" value="1"/>
</dbReference>
<dbReference type="GO" id="GO:0016787">
    <property type="term" value="F:hydrolase activity"/>
    <property type="evidence" value="ECO:0007669"/>
    <property type="project" value="UniProtKB-KW"/>
</dbReference>
<evidence type="ECO:0000313" key="2">
    <source>
        <dbReference type="EMBL" id="RDU24063.1"/>
    </source>
</evidence>
<reference evidence="2 3" key="1">
    <citation type="submission" date="2018-07" db="EMBL/GenBank/DDBJ databases">
        <title>Anaerosacharophilus polymeroproducens gen. nov. sp. nov., an anaerobic bacterium isolated from salt field.</title>
        <authorList>
            <person name="Kim W."/>
            <person name="Yang S.-H."/>
            <person name="Oh J."/>
            <person name="Lee J.-H."/>
            <person name="Kwon K.K."/>
        </authorList>
    </citation>
    <scope>NUCLEOTIDE SEQUENCE [LARGE SCALE GENOMIC DNA]</scope>
    <source>
        <strain evidence="2 3">MCWD5</strain>
    </source>
</reference>
<dbReference type="Pfam" id="PF13472">
    <property type="entry name" value="Lipase_GDSL_2"/>
    <property type="match status" value="1"/>
</dbReference>
<name>A0A371AWW8_9FIRM</name>
<dbReference type="Gene3D" id="3.40.50.1110">
    <property type="entry name" value="SGNH hydrolase"/>
    <property type="match status" value="1"/>
</dbReference>
<sequence>MEELIVEGLINVGNLYRFKKVFEKAEKGRNISVGFIGGSITRGALSSSPEKCYAHLVWRWWGSKFPTITVKYINAGIGATTSQFGVARVEKDLLVENPDIVFVEFSVNDEGNEFFQETYEGLIRKIYGYKSKPAIILINNMYYDTGKTAQEFHNSVGKAYQLPIVSIKESLYKEVVKGTFQVRDLTNDMLHPNDLGHYLVAKIICEFLEELVENTDKEWVEMEIPAVITPNRFENSIIINNLSIQAKMKGFKIDLQEQIDMSDVFRKGWYADEKGAYIELEVYGSNVAVQYRKTINKPAPVASVSLDGCEVCELDGNYEEDWGDCLYLQMISTDLERCNHKVRFEIKNVNKENITPFYIVSLIVS</sequence>
<dbReference type="CDD" id="cd00229">
    <property type="entry name" value="SGNH_hydrolase"/>
    <property type="match status" value="1"/>
</dbReference>
<comment type="caution">
    <text evidence="2">The sequence shown here is derived from an EMBL/GenBank/DDBJ whole genome shotgun (WGS) entry which is preliminary data.</text>
</comment>
<proteinExistence type="predicted"/>
<dbReference type="EMBL" id="QRCT01000016">
    <property type="protein sequence ID" value="RDU24063.1"/>
    <property type="molecule type" value="Genomic_DNA"/>
</dbReference>
<feature type="domain" description="SGNH hydrolase-type esterase" evidence="1">
    <location>
        <begin position="35"/>
        <end position="197"/>
    </location>
</feature>
<accession>A0A371AWW8</accession>
<keyword evidence="3" id="KW-1185">Reference proteome</keyword>
<dbReference type="InterPro" id="IPR013830">
    <property type="entry name" value="SGNH_hydro"/>
</dbReference>
<dbReference type="AlphaFoldDB" id="A0A371AWW8"/>
<dbReference type="SUPFAM" id="SSF52266">
    <property type="entry name" value="SGNH hydrolase"/>
    <property type="match status" value="1"/>
</dbReference>
<dbReference type="Proteomes" id="UP000255036">
    <property type="component" value="Unassembled WGS sequence"/>
</dbReference>
<dbReference type="InterPro" id="IPR036514">
    <property type="entry name" value="SGNH_hydro_sf"/>
</dbReference>
<dbReference type="PANTHER" id="PTHR34407">
    <property type="entry name" value="EXPRESSED PROTEIN"/>
    <property type="match status" value="1"/>
</dbReference>
<evidence type="ECO:0000259" key="1">
    <source>
        <dbReference type="Pfam" id="PF13472"/>
    </source>
</evidence>
<gene>
    <name evidence="2" type="ORF">DWV06_07165</name>
</gene>